<dbReference type="SMART" id="SM00450">
    <property type="entry name" value="RHOD"/>
    <property type="match status" value="2"/>
</dbReference>
<dbReference type="EMBL" id="MUZR01000067">
    <property type="protein sequence ID" value="OOC09027.1"/>
    <property type="molecule type" value="Genomic_DNA"/>
</dbReference>
<dbReference type="InterPro" id="IPR001763">
    <property type="entry name" value="Rhodanese-like_dom"/>
</dbReference>
<sequence>MEQFAMFFKPSRLTLALFSAGLLALSGQAAASTGDTAEPGDMELNPEAEGYEPPGRSIYFYVDALDLDELAAKYARDEVHVIDVRTRYEYETLRIDGARHVSIDDEDFVDKVLEIHEEDPDKPVAFYCRGHTCFMSYQAVERMKAAGFDDAMAMDYGIFDWAEHYPEDTALFGEAPIERADLIDFNEFRERLLPPMEFSERAQRDNARVLDIRRPFEQDQIGLFLNSETNIPAGDTEALEDYLEQARTSDTPLLIYDITGHEIKAFQYTLEEYGIEDYYFMEGGFKAFQEKVLQ</sequence>
<dbReference type="STRING" id="252474.B1A74_13140"/>
<feature type="signal peptide" evidence="1">
    <location>
        <begin position="1"/>
        <end position="31"/>
    </location>
</feature>
<dbReference type="RefSeq" id="WP_077244891.1">
    <property type="nucleotide sequence ID" value="NZ_MUZR01000067.1"/>
</dbReference>
<evidence type="ECO:0000256" key="1">
    <source>
        <dbReference type="SAM" id="SignalP"/>
    </source>
</evidence>
<comment type="caution">
    <text evidence="3">The sequence shown here is derived from an EMBL/GenBank/DDBJ whole genome shotgun (WGS) entry which is preliminary data.</text>
</comment>
<dbReference type="InterPro" id="IPR036873">
    <property type="entry name" value="Rhodanese-like_dom_sf"/>
</dbReference>
<evidence type="ECO:0000313" key="4">
    <source>
        <dbReference type="Proteomes" id="UP000189177"/>
    </source>
</evidence>
<feature type="chain" id="PRO_5013387725" evidence="1">
    <location>
        <begin position="32"/>
        <end position="294"/>
    </location>
</feature>
<evidence type="ECO:0000259" key="2">
    <source>
        <dbReference type="PROSITE" id="PS50206"/>
    </source>
</evidence>
<dbReference type="SUPFAM" id="SSF52821">
    <property type="entry name" value="Rhodanese/Cell cycle control phosphatase"/>
    <property type="match status" value="2"/>
</dbReference>
<dbReference type="PANTHER" id="PTHR43031:SF16">
    <property type="entry name" value="OXIDOREDUCTASE"/>
    <property type="match status" value="1"/>
</dbReference>
<protein>
    <submittedName>
        <fullName evidence="3">Rhodanese-like domain-containing protein</fullName>
    </submittedName>
</protein>
<dbReference type="PROSITE" id="PS50206">
    <property type="entry name" value="RHODANESE_3"/>
    <property type="match status" value="2"/>
</dbReference>
<keyword evidence="4" id="KW-1185">Reference proteome</keyword>
<feature type="domain" description="Rhodanese" evidence="2">
    <location>
        <begin position="75"/>
        <end position="170"/>
    </location>
</feature>
<feature type="domain" description="Rhodanese" evidence="2">
    <location>
        <begin position="203"/>
        <end position="293"/>
    </location>
</feature>
<dbReference type="InterPro" id="IPR050229">
    <property type="entry name" value="GlpE_sulfurtransferase"/>
</dbReference>
<name>A0A1V2ZV72_9GAMM</name>
<evidence type="ECO:0000313" key="3">
    <source>
        <dbReference type="EMBL" id="OOC09027.1"/>
    </source>
</evidence>
<proteinExistence type="predicted"/>
<dbReference type="OrthoDB" id="9814704at2"/>
<dbReference type="Proteomes" id="UP000189177">
    <property type="component" value="Unassembled WGS sequence"/>
</dbReference>
<dbReference type="PANTHER" id="PTHR43031">
    <property type="entry name" value="FAD-DEPENDENT OXIDOREDUCTASE"/>
    <property type="match status" value="1"/>
</dbReference>
<keyword evidence="1" id="KW-0732">Signal</keyword>
<dbReference type="Gene3D" id="3.40.250.10">
    <property type="entry name" value="Rhodanese-like domain"/>
    <property type="match status" value="2"/>
</dbReference>
<dbReference type="Pfam" id="PF00581">
    <property type="entry name" value="Rhodanese"/>
    <property type="match status" value="2"/>
</dbReference>
<accession>A0A1V2ZV72</accession>
<organism evidence="3 4">
    <name type="scientific">Thioalkalivibrio halophilus</name>
    <dbReference type="NCBI Taxonomy" id="252474"/>
    <lineage>
        <taxon>Bacteria</taxon>
        <taxon>Pseudomonadati</taxon>
        <taxon>Pseudomonadota</taxon>
        <taxon>Gammaproteobacteria</taxon>
        <taxon>Chromatiales</taxon>
        <taxon>Ectothiorhodospiraceae</taxon>
        <taxon>Thioalkalivibrio</taxon>
    </lineage>
</organism>
<reference evidence="3 4" key="1">
    <citation type="submission" date="2017-02" db="EMBL/GenBank/DDBJ databases">
        <title>Genomic diversity within the haloalkaliphilic genus Thioalkalivibrio.</title>
        <authorList>
            <person name="Ahn A.-C."/>
            <person name="Meier-Kolthoff J."/>
            <person name="Overmars L."/>
            <person name="Richter M."/>
            <person name="Woyke T."/>
            <person name="Sorokin D.Y."/>
            <person name="Muyzer G."/>
        </authorList>
    </citation>
    <scope>NUCLEOTIDE SEQUENCE [LARGE SCALE GENOMIC DNA]</scope>
    <source>
        <strain evidence="3 4">HL17</strain>
    </source>
</reference>
<dbReference type="CDD" id="cd00158">
    <property type="entry name" value="RHOD"/>
    <property type="match status" value="1"/>
</dbReference>
<dbReference type="AlphaFoldDB" id="A0A1V2ZV72"/>
<gene>
    <name evidence="3" type="ORF">B1A74_13140</name>
</gene>